<evidence type="ECO:0000256" key="3">
    <source>
        <dbReference type="ARBA" id="ARBA00022692"/>
    </source>
</evidence>
<dbReference type="GO" id="GO:0009055">
    <property type="term" value="F:electron transfer activity"/>
    <property type="evidence" value="ECO:0007669"/>
    <property type="project" value="InterPro"/>
</dbReference>
<keyword evidence="3 6" id="KW-0812">Transmembrane</keyword>
<dbReference type="EMBL" id="CP031146">
    <property type="protein sequence ID" value="AXM96433.1"/>
    <property type="molecule type" value="Genomic_DNA"/>
</dbReference>
<gene>
    <name evidence="8" type="ORF">DVB73_11900</name>
</gene>
<keyword evidence="5 6" id="KW-0472">Membrane</keyword>
<name>A0AAD0VTJ9_PSEDL</name>
<dbReference type="InterPro" id="IPR011577">
    <property type="entry name" value="Cyt_b561_bac/Ni-Hgenase"/>
</dbReference>
<evidence type="ECO:0000313" key="8">
    <source>
        <dbReference type="EMBL" id="AXM96433.1"/>
    </source>
</evidence>
<feature type="transmembrane region" description="Helical" evidence="6">
    <location>
        <begin position="136"/>
        <end position="157"/>
    </location>
</feature>
<feature type="transmembrane region" description="Helical" evidence="6">
    <location>
        <begin position="12"/>
        <end position="29"/>
    </location>
</feature>
<dbReference type="SUPFAM" id="SSF81342">
    <property type="entry name" value="Transmembrane di-heme cytochromes"/>
    <property type="match status" value="1"/>
</dbReference>
<dbReference type="InterPro" id="IPR016174">
    <property type="entry name" value="Di-haem_cyt_TM"/>
</dbReference>
<accession>A0AAD0VTJ9</accession>
<dbReference type="AlphaFoldDB" id="A0AAD0VTJ9"/>
<evidence type="ECO:0000313" key="9">
    <source>
        <dbReference type="Proteomes" id="UP000256503"/>
    </source>
</evidence>
<dbReference type="PANTHER" id="PTHR30485">
    <property type="entry name" value="NI/FE-HYDROGENASE 1 B-TYPE CYTOCHROME SUBUNIT"/>
    <property type="match status" value="1"/>
</dbReference>
<organism evidence="8 9">
    <name type="scientific">Pseudomonas plecoglossicida</name>
    <dbReference type="NCBI Taxonomy" id="70775"/>
    <lineage>
        <taxon>Bacteria</taxon>
        <taxon>Pseudomonadati</taxon>
        <taxon>Pseudomonadota</taxon>
        <taxon>Gammaproteobacteria</taxon>
        <taxon>Pseudomonadales</taxon>
        <taxon>Pseudomonadaceae</taxon>
        <taxon>Pseudomonas</taxon>
    </lineage>
</organism>
<dbReference type="GO" id="GO:0005886">
    <property type="term" value="C:plasma membrane"/>
    <property type="evidence" value="ECO:0007669"/>
    <property type="project" value="UniProtKB-SubCell"/>
</dbReference>
<comment type="subcellular location">
    <subcellularLocation>
        <location evidence="1">Cell membrane</location>
        <topology evidence="1">Multi-pass membrane protein</topology>
    </subcellularLocation>
</comment>
<keyword evidence="2" id="KW-1003">Cell membrane</keyword>
<evidence type="ECO:0000256" key="2">
    <source>
        <dbReference type="ARBA" id="ARBA00022475"/>
    </source>
</evidence>
<dbReference type="RefSeq" id="WP_016392152.1">
    <property type="nucleotide sequence ID" value="NZ_BSOM01000032.1"/>
</dbReference>
<reference evidence="8 9" key="1">
    <citation type="submission" date="2018-07" db="EMBL/GenBank/DDBJ databases">
        <title>Complete genome sequence of a Pseudomonas plecoglossicida strain pathogenic to the marine fish, Larimichthys crocea.</title>
        <authorList>
            <person name="Tao Z."/>
        </authorList>
    </citation>
    <scope>NUCLEOTIDE SEQUENCE [LARGE SCALE GENOMIC DNA]</scope>
    <source>
        <strain evidence="8 9">XSDHY-P</strain>
    </source>
</reference>
<protein>
    <submittedName>
        <fullName evidence="8">Cytochrome B</fullName>
    </submittedName>
</protein>
<feature type="transmembrane region" description="Helical" evidence="6">
    <location>
        <begin position="96"/>
        <end position="116"/>
    </location>
</feature>
<dbReference type="Pfam" id="PF01292">
    <property type="entry name" value="Ni_hydr_CYTB"/>
    <property type="match status" value="1"/>
</dbReference>
<evidence type="ECO:0000259" key="7">
    <source>
        <dbReference type="Pfam" id="PF01292"/>
    </source>
</evidence>
<keyword evidence="4 6" id="KW-1133">Transmembrane helix</keyword>
<dbReference type="GeneID" id="49614119"/>
<evidence type="ECO:0000256" key="5">
    <source>
        <dbReference type="ARBA" id="ARBA00023136"/>
    </source>
</evidence>
<evidence type="ECO:0000256" key="6">
    <source>
        <dbReference type="SAM" id="Phobius"/>
    </source>
</evidence>
<feature type="transmembrane region" description="Helical" evidence="6">
    <location>
        <begin position="41"/>
        <end position="58"/>
    </location>
</feature>
<proteinExistence type="predicted"/>
<dbReference type="GO" id="GO:0022904">
    <property type="term" value="P:respiratory electron transport chain"/>
    <property type="evidence" value="ECO:0007669"/>
    <property type="project" value="InterPro"/>
</dbReference>
<dbReference type="PANTHER" id="PTHR30485:SF2">
    <property type="entry name" value="BLL0597 PROTEIN"/>
    <property type="match status" value="1"/>
</dbReference>
<dbReference type="InterPro" id="IPR051542">
    <property type="entry name" value="Hydrogenase_cytochrome"/>
</dbReference>
<dbReference type="Gene3D" id="1.20.950.20">
    <property type="entry name" value="Transmembrane di-heme cytochromes, Chain C"/>
    <property type="match status" value="1"/>
</dbReference>
<dbReference type="GO" id="GO:0020037">
    <property type="term" value="F:heme binding"/>
    <property type="evidence" value="ECO:0007669"/>
    <property type="project" value="TreeGrafter"/>
</dbReference>
<evidence type="ECO:0000256" key="4">
    <source>
        <dbReference type="ARBA" id="ARBA00022989"/>
    </source>
</evidence>
<sequence length="179" mass="20099">MPRASIQLWDPLLRLCHLSIATVFFADYFFNEEGDDWHQWLGYYALGCVLIRLVWGFVGPQSARWSDFWPTPASLAAHARALFSGQPYHRLGHSPIGALVMVLMLTGITGLGLTGWASQEIDALWGADWPMEVHSFLADAVLALVCVHVLAAIVESVRLRENLPLSMLTGRRRRMPDEQ</sequence>
<evidence type="ECO:0000256" key="1">
    <source>
        <dbReference type="ARBA" id="ARBA00004651"/>
    </source>
</evidence>
<dbReference type="Proteomes" id="UP000256503">
    <property type="component" value="Chromosome"/>
</dbReference>
<feature type="domain" description="Cytochrome b561 bacterial/Ni-hydrogenase" evidence="7">
    <location>
        <begin position="9"/>
        <end position="170"/>
    </location>
</feature>